<dbReference type="Proteomes" id="UP000789739">
    <property type="component" value="Unassembled WGS sequence"/>
</dbReference>
<dbReference type="Gene3D" id="3.80.10.10">
    <property type="entry name" value="Ribonuclease Inhibitor"/>
    <property type="match status" value="1"/>
</dbReference>
<evidence type="ECO:0000313" key="2">
    <source>
        <dbReference type="Proteomes" id="UP000789739"/>
    </source>
</evidence>
<dbReference type="EMBL" id="CAJVPI010000715">
    <property type="protein sequence ID" value="CAG8565594.1"/>
    <property type="molecule type" value="Genomic_DNA"/>
</dbReference>
<dbReference type="OrthoDB" id="2388139at2759"/>
<dbReference type="AlphaFoldDB" id="A0A9N9BIR5"/>
<protein>
    <submittedName>
        <fullName evidence="1">814_t:CDS:1</fullName>
    </submittedName>
</protein>
<sequence length="347" mass="40159">MSSFLPHLVLREILEQLYYSEGLNSLNACALVDRRWSQVAIPLIWQNPFGWDKRNPFDLFIQLLNQECKNSIDMPILSSLISPVHDYPCYIRELDYWGIMLHCSEWLDRVDSRIDYGRKRHLRKQIVSAMLKMFVDHGALLHSLTIVSAAACSLDEDEILILFEPEICPMLSRINHFMVIEECVKDKLFRRMAEVCRELKSMNVWLTRASQVSQNALESKNLAKLIRSQHRLAYFRLWGVDIPHEAQTAICALSSQSQTLKQIEISGYSFINPEPFASMAACVNLESLKLNWCKVDKIAEPPLVESNLPCLKHVELDGRVPFQLKIWANHINDFLYFMQNDYGINVG</sequence>
<dbReference type="SUPFAM" id="SSF52047">
    <property type="entry name" value="RNI-like"/>
    <property type="match status" value="1"/>
</dbReference>
<keyword evidence="2" id="KW-1185">Reference proteome</keyword>
<accession>A0A9N9BIR5</accession>
<evidence type="ECO:0000313" key="1">
    <source>
        <dbReference type="EMBL" id="CAG8565594.1"/>
    </source>
</evidence>
<comment type="caution">
    <text evidence="1">The sequence shown here is derived from an EMBL/GenBank/DDBJ whole genome shotgun (WGS) entry which is preliminary data.</text>
</comment>
<name>A0A9N9BIR5_9GLOM</name>
<proteinExistence type="predicted"/>
<dbReference type="InterPro" id="IPR032675">
    <property type="entry name" value="LRR_dom_sf"/>
</dbReference>
<reference evidence="1" key="1">
    <citation type="submission" date="2021-06" db="EMBL/GenBank/DDBJ databases">
        <authorList>
            <person name="Kallberg Y."/>
            <person name="Tangrot J."/>
            <person name="Rosling A."/>
        </authorList>
    </citation>
    <scope>NUCLEOTIDE SEQUENCE</scope>
    <source>
        <strain evidence="1">BR232B</strain>
    </source>
</reference>
<organism evidence="1 2">
    <name type="scientific">Paraglomus brasilianum</name>
    <dbReference type="NCBI Taxonomy" id="144538"/>
    <lineage>
        <taxon>Eukaryota</taxon>
        <taxon>Fungi</taxon>
        <taxon>Fungi incertae sedis</taxon>
        <taxon>Mucoromycota</taxon>
        <taxon>Glomeromycotina</taxon>
        <taxon>Glomeromycetes</taxon>
        <taxon>Paraglomerales</taxon>
        <taxon>Paraglomeraceae</taxon>
        <taxon>Paraglomus</taxon>
    </lineage>
</organism>
<gene>
    <name evidence="1" type="ORF">PBRASI_LOCUS5823</name>
</gene>